<dbReference type="InterPro" id="IPR034772">
    <property type="entry name" value="CPSF6/7"/>
</dbReference>
<evidence type="ECO:0000313" key="5">
    <source>
        <dbReference type="EMBL" id="CAL5226916.1"/>
    </source>
</evidence>
<sequence length="335" mass="35239">MGDEHTLGDDQDLVFEVSDAGKASQDQQDGDFDLYDIPANEVENDVYAALYGDNDTAGLQGPQEHEANHQVAGEGEASHSSAGNYSEPGRPAEEAAVQEQPSTSGASQQQQEQHYGTSSSVYIGSLQWWTTDAEIEALCSPHGAVQKIRFFEEKPSGKSKGYCLVTLDSPKAAFLCRQSLDGKEINGKKCVVTLTKSKEEYAGDKAAGSGAGTGMMGRGQSGFRGRGQAYGGRQQRGGMMGGRQPYGQGHMGGMGGGQMNGRMGWQGGGNMPGPFMPGMGAPGMGMGMGVMGMGGPMGPPMPYLPPGMGMQGVPYRPNGMMDGPYGGRGFKRTRY</sequence>
<evidence type="ECO:0000313" key="6">
    <source>
        <dbReference type="Proteomes" id="UP001497392"/>
    </source>
</evidence>
<dbReference type="PANTHER" id="PTHR23204">
    <property type="entry name" value="CLEAVAGE AND POLYADENYLATION SPECIFIC FACTOR"/>
    <property type="match status" value="1"/>
</dbReference>
<dbReference type="Proteomes" id="UP001497392">
    <property type="component" value="Unassembled WGS sequence"/>
</dbReference>
<protein>
    <submittedName>
        <fullName evidence="5">G9793 protein</fullName>
    </submittedName>
</protein>
<evidence type="ECO:0000256" key="3">
    <source>
        <dbReference type="SAM" id="MobiDB-lite"/>
    </source>
</evidence>
<dbReference type="InterPro" id="IPR000504">
    <property type="entry name" value="RRM_dom"/>
</dbReference>
<evidence type="ECO:0000256" key="2">
    <source>
        <dbReference type="PROSITE-ProRule" id="PRU00176"/>
    </source>
</evidence>
<feature type="region of interest" description="Disordered" evidence="3">
    <location>
        <begin position="1"/>
        <end position="37"/>
    </location>
</feature>
<dbReference type="SMART" id="SM00360">
    <property type="entry name" value="RRM"/>
    <property type="match status" value="1"/>
</dbReference>
<evidence type="ECO:0000256" key="1">
    <source>
        <dbReference type="ARBA" id="ARBA00006265"/>
    </source>
</evidence>
<evidence type="ECO:0000259" key="4">
    <source>
        <dbReference type="PROSITE" id="PS50102"/>
    </source>
</evidence>
<organism evidence="5 6">
    <name type="scientific">Coccomyxa viridis</name>
    <dbReference type="NCBI Taxonomy" id="1274662"/>
    <lineage>
        <taxon>Eukaryota</taxon>
        <taxon>Viridiplantae</taxon>
        <taxon>Chlorophyta</taxon>
        <taxon>core chlorophytes</taxon>
        <taxon>Trebouxiophyceae</taxon>
        <taxon>Trebouxiophyceae incertae sedis</taxon>
        <taxon>Coccomyxaceae</taxon>
        <taxon>Coccomyxa</taxon>
    </lineage>
</organism>
<dbReference type="Pfam" id="PF00076">
    <property type="entry name" value="RRM_1"/>
    <property type="match status" value="1"/>
</dbReference>
<dbReference type="EMBL" id="CAXHTA020000016">
    <property type="protein sequence ID" value="CAL5226916.1"/>
    <property type="molecule type" value="Genomic_DNA"/>
</dbReference>
<gene>
    <name evidence="5" type="primary">g9793</name>
    <name evidence="5" type="ORF">VP750_LOCUS8822</name>
</gene>
<feature type="region of interest" description="Disordered" evidence="3">
    <location>
        <begin position="49"/>
        <end position="116"/>
    </location>
</feature>
<feature type="compositionally biased region" description="Polar residues" evidence="3">
    <location>
        <begin position="99"/>
        <end position="116"/>
    </location>
</feature>
<dbReference type="CDD" id="cd12372">
    <property type="entry name" value="RRM_CFIm68_CFIm59"/>
    <property type="match status" value="1"/>
</dbReference>
<comment type="similarity">
    <text evidence="1">Belongs to the RRM CPSF6/7 family.</text>
</comment>
<dbReference type="PROSITE" id="PS50102">
    <property type="entry name" value="RRM"/>
    <property type="match status" value="1"/>
</dbReference>
<accession>A0ABP1G826</accession>
<dbReference type="Gene3D" id="3.30.70.330">
    <property type="match status" value="1"/>
</dbReference>
<proteinExistence type="inferred from homology"/>
<keyword evidence="2" id="KW-0694">RNA-binding</keyword>
<dbReference type="InterPro" id="IPR035979">
    <property type="entry name" value="RBD_domain_sf"/>
</dbReference>
<keyword evidence="6" id="KW-1185">Reference proteome</keyword>
<comment type="caution">
    <text evidence="5">The sequence shown here is derived from an EMBL/GenBank/DDBJ whole genome shotgun (WGS) entry which is preliminary data.</text>
</comment>
<dbReference type="SUPFAM" id="SSF54928">
    <property type="entry name" value="RNA-binding domain, RBD"/>
    <property type="match status" value="1"/>
</dbReference>
<name>A0ABP1G826_9CHLO</name>
<feature type="domain" description="RRM" evidence="4">
    <location>
        <begin position="119"/>
        <end position="197"/>
    </location>
</feature>
<dbReference type="InterPro" id="IPR012677">
    <property type="entry name" value="Nucleotide-bd_a/b_plait_sf"/>
</dbReference>
<reference evidence="5 6" key="1">
    <citation type="submission" date="2024-06" db="EMBL/GenBank/DDBJ databases">
        <authorList>
            <person name="Kraege A."/>
            <person name="Thomma B."/>
        </authorList>
    </citation>
    <scope>NUCLEOTIDE SEQUENCE [LARGE SCALE GENOMIC DNA]</scope>
</reference>